<organism evidence="1">
    <name type="scientific">Opuntia streptacantha</name>
    <name type="common">Prickly pear cactus</name>
    <name type="synonym">Opuntia cardona</name>
    <dbReference type="NCBI Taxonomy" id="393608"/>
    <lineage>
        <taxon>Eukaryota</taxon>
        <taxon>Viridiplantae</taxon>
        <taxon>Streptophyta</taxon>
        <taxon>Embryophyta</taxon>
        <taxon>Tracheophyta</taxon>
        <taxon>Spermatophyta</taxon>
        <taxon>Magnoliopsida</taxon>
        <taxon>eudicotyledons</taxon>
        <taxon>Gunneridae</taxon>
        <taxon>Pentapetalae</taxon>
        <taxon>Caryophyllales</taxon>
        <taxon>Cactineae</taxon>
        <taxon>Cactaceae</taxon>
        <taxon>Opuntioideae</taxon>
        <taxon>Opuntia</taxon>
    </lineage>
</organism>
<accession>A0A7C9ETK2</accession>
<dbReference type="EMBL" id="GISG01263830">
    <property type="protein sequence ID" value="MBA4674643.1"/>
    <property type="molecule type" value="Transcribed_RNA"/>
</dbReference>
<reference evidence="1" key="2">
    <citation type="submission" date="2020-07" db="EMBL/GenBank/DDBJ databases">
        <authorList>
            <person name="Vera ALvarez R."/>
            <person name="Arias-Moreno D.M."/>
            <person name="Jimenez-Jacinto V."/>
            <person name="Jimenez-Bremont J.F."/>
            <person name="Swaminathan K."/>
            <person name="Moose S.P."/>
            <person name="Guerrero-Gonzalez M.L."/>
            <person name="Marino-Ramirez L."/>
            <person name="Landsman D."/>
            <person name="Rodriguez-Kessler M."/>
            <person name="Delgado-Sanchez P."/>
        </authorList>
    </citation>
    <scope>NUCLEOTIDE SEQUENCE</scope>
    <source>
        <tissue evidence="1">Cladode</tissue>
    </source>
</reference>
<name>A0A7C9ETK2_OPUST</name>
<dbReference type="AlphaFoldDB" id="A0A7C9ETK2"/>
<sequence>MNWSISSPKYFSRILERRESSKRPSLPQGMTIGSNSSLQCSQQFTFFKPINLDQCSNIFCNSSRTRMQSRLTLKDSYHSFGIVLTIKILKITRITCAIGITCSSA</sequence>
<proteinExistence type="predicted"/>
<reference evidence="1" key="1">
    <citation type="journal article" date="2013" name="J. Plant Res.">
        <title>Effect of fungi and light on seed germination of three Opuntia species from semiarid lands of central Mexico.</title>
        <authorList>
            <person name="Delgado-Sanchez P."/>
            <person name="Jimenez-Bremont J.F."/>
            <person name="Guerrero-Gonzalez Mde L."/>
            <person name="Flores J."/>
        </authorList>
    </citation>
    <scope>NUCLEOTIDE SEQUENCE</scope>
    <source>
        <tissue evidence="1">Cladode</tissue>
    </source>
</reference>
<protein>
    <submittedName>
        <fullName evidence="1">Uncharacterized protein</fullName>
    </submittedName>
</protein>
<evidence type="ECO:0000313" key="1">
    <source>
        <dbReference type="EMBL" id="MBA4674643.1"/>
    </source>
</evidence>